<keyword evidence="3 11" id="KW-0285">Flavoprotein</keyword>
<dbReference type="SUPFAM" id="SSF51395">
    <property type="entry name" value="FMN-linked oxidoreductases"/>
    <property type="match status" value="1"/>
</dbReference>
<accession>A0ABU7RBL1</accession>
<dbReference type="PANTHER" id="PTHR45846:SF1">
    <property type="entry name" value="TRNA-DIHYDROURIDINE(47) SYNTHASE [NAD(P)(+)]-LIKE"/>
    <property type="match status" value="1"/>
</dbReference>
<evidence type="ECO:0000313" key="13">
    <source>
        <dbReference type="EMBL" id="MEE6147963.1"/>
    </source>
</evidence>
<keyword evidence="4 11" id="KW-0288">FMN</keyword>
<comment type="function">
    <text evidence="1 11">Catalyzes the synthesis of 5,6-dihydrouridine (D), a modified base found in the D-loop of most tRNAs, via the reduction of the C5-C6 double bond in target uridines.</text>
</comment>
<dbReference type="EC" id="1.3.1.-" evidence="11"/>
<dbReference type="InterPro" id="IPR024036">
    <property type="entry name" value="tRNA-dHydroUridine_Synthase_C"/>
</dbReference>
<comment type="catalytic activity">
    <reaction evidence="9">
        <text>a 5,6-dihydrouridine in tRNA + NADP(+) = a uridine in tRNA + NADPH + H(+)</text>
        <dbReference type="Rhea" id="RHEA:23624"/>
        <dbReference type="Rhea" id="RHEA-COMP:13339"/>
        <dbReference type="Rhea" id="RHEA-COMP:13887"/>
        <dbReference type="ChEBI" id="CHEBI:15378"/>
        <dbReference type="ChEBI" id="CHEBI:57783"/>
        <dbReference type="ChEBI" id="CHEBI:58349"/>
        <dbReference type="ChEBI" id="CHEBI:65315"/>
        <dbReference type="ChEBI" id="CHEBI:74443"/>
    </reaction>
</comment>
<dbReference type="Proteomes" id="UP001332931">
    <property type="component" value="Unassembled WGS sequence"/>
</dbReference>
<comment type="caution">
    <text evidence="13">The sequence shown here is derived from an EMBL/GenBank/DDBJ whole genome shotgun (WGS) entry which is preliminary data.</text>
</comment>
<evidence type="ECO:0000256" key="6">
    <source>
        <dbReference type="ARBA" id="ARBA00022857"/>
    </source>
</evidence>
<dbReference type="InterPro" id="IPR013785">
    <property type="entry name" value="Aldolase_TIM"/>
</dbReference>
<evidence type="ECO:0000256" key="4">
    <source>
        <dbReference type="ARBA" id="ARBA00022643"/>
    </source>
</evidence>
<dbReference type="PIRSF" id="PIRSF006621">
    <property type="entry name" value="Dus"/>
    <property type="match status" value="1"/>
</dbReference>
<evidence type="ECO:0000313" key="14">
    <source>
        <dbReference type="Proteomes" id="UP001332931"/>
    </source>
</evidence>
<sequence>MSAGRDAGTGTHPAAGRNQAAGCAAAAVLEEWAPAAGLSARIAPFPRTGTLAERLAANPFLMAPMAGVSDAAYRLLARAGGAALAYTEMVSVAGLHYGGEKTWELACPRDPEPDLAVQLFGSKPEQFREAAAAVQERLGEKLVLIDVNMACPVPKVTRKGEGSALLDEPELAARIVRACLAEADVPVTCKIRKARTSAGPEVAPEFARAMADAGASAIAVHGRTASQLYRGEADWGTVERVAAAVDVPVIASGDVRDASAAVRIRRETGACAVMVARGTYGNPWVFSNARRLLAGEPEVVPTAEQRLSALACHVLLLEATGAHLARARSAAGWYLKGMPDASTWRDRAMRCRTVDDYLALASALRAQLAEEGAARAAEGERRA</sequence>
<comment type="cofactor">
    <cofactor evidence="11">
        <name>FMN</name>
        <dbReference type="ChEBI" id="CHEBI:58210"/>
    </cofactor>
</comment>
<dbReference type="EMBL" id="JAZGJQ010000010">
    <property type="protein sequence ID" value="MEE6147963.1"/>
    <property type="molecule type" value="Genomic_DNA"/>
</dbReference>
<keyword evidence="7" id="KW-0694">RNA-binding</keyword>
<keyword evidence="14" id="KW-1185">Reference proteome</keyword>
<evidence type="ECO:0000256" key="5">
    <source>
        <dbReference type="ARBA" id="ARBA00022694"/>
    </source>
</evidence>
<dbReference type="PANTHER" id="PTHR45846">
    <property type="entry name" value="TRNA-DIHYDROURIDINE(47) SYNTHASE [NAD(P)(+)]-LIKE"/>
    <property type="match status" value="1"/>
</dbReference>
<dbReference type="InterPro" id="IPR001269">
    <property type="entry name" value="DUS_fam"/>
</dbReference>
<dbReference type="CDD" id="cd02801">
    <property type="entry name" value="DUS_like_FMN"/>
    <property type="match status" value="1"/>
</dbReference>
<protein>
    <recommendedName>
        <fullName evidence="11">tRNA-dihydrouridine synthase</fullName>
        <ecNumber evidence="11">1.3.1.-</ecNumber>
    </recommendedName>
</protein>
<evidence type="ECO:0000256" key="8">
    <source>
        <dbReference type="ARBA" id="ARBA00023002"/>
    </source>
</evidence>
<evidence type="ECO:0000256" key="1">
    <source>
        <dbReference type="ARBA" id="ARBA00002790"/>
    </source>
</evidence>
<name>A0ABU7RBL1_9ACTN</name>
<evidence type="ECO:0000259" key="12">
    <source>
        <dbReference type="Pfam" id="PF01207"/>
    </source>
</evidence>
<dbReference type="RefSeq" id="WP_330958728.1">
    <property type="nucleotide sequence ID" value="NZ_JAZGJQ010000010.1"/>
</dbReference>
<keyword evidence="2" id="KW-0820">tRNA-binding</keyword>
<evidence type="ECO:0000256" key="7">
    <source>
        <dbReference type="ARBA" id="ARBA00022884"/>
    </source>
</evidence>
<keyword evidence="8 11" id="KW-0560">Oxidoreductase</keyword>
<keyword evidence="5 11" id="KW-0819">tRNA processing</keyword>
<comment type="catalytic activity">
    <reaction evidence="10">
        <text>a 5,6-dihydrouridine in tRNA + NAD(+) = a uridine in tRNA + NADH + H(+)</text>
        <dbReference type="Rhea" id="RHEA:54452"/>
        <dbReference type="Rhea" id="RHEA-COMP:13339"/>
        <dbReference type="Rhea" id="RHEA-COMP:13887"/>
        <dbReference type="ChEBI" id="CHEBI:15378"/>
        <dbReference type="ChEBI" id="CHEBI:57540"/>
        <dbReference type="ChEBI" id="CHEBI:57945"/>
        <dbReference type="ChEBI" id="CHEBI:65315"/>
        <dbReference type="ChEBI" id="CHEBI:74443"/>
    </reaction>
</comment>
<keyword evidence="6" id="KW-0521">NADP</keyword>
<dbReference type="Gene3D" id="3.20.20.70">
    <property type="entry name" value="Aldolase class I"/>
    <property type="match status" value="1"/>
</dbReference>
<dbReference type="Gene3D" id="1.10.1200.80">
    <property type="entry name" value="Putative flavin oxidoreducatase, domain 2"/>
    <property type="match status" value="1"/>
</dbReference>
<evidence type="ECO:0000256" key="11">
    <source>
        <dbReference type="PIRNR" id="PIRNR006621"/>
    </source>
</evidence>
<evidence type="ECO:0000256" key="9">
    <source>
        <dbReference type="ARBA" id="ARBA00048205"/>
    </source>
</evidence>
<comment type="similarity">
    <text evidence="11">Belongs to the dus family.</text>
</comment>
<dbReference type="Pfam" id="PF01207">
    <property type="entry name" value="Dus"/>
    <property type="match status" value="1"/>
</dbReference>
<dbReference type="InterPro" id="IPR035587">
    <property type="entry name" value="DUS-like_FMN-bd"/>
</dbReference>
<evidence type="ECO:0000256" key="2">
    <source>
        <dbReference type="ARBA" id="ARBA00022555"/>
    </source>
</evidence>
<evidence type="ECO:0000256" key="3">
    <source>
        <dbReference type="ARBA" id="ARBA00022630"/>
    </source>
</evidence>
<proteinExistence type="inferred from homology"/>
<gene>
    <name evidence="13" type="ORF">VXJ25_08220</name>
</gene>
<reference evidence="13 14" key="1">
    <citation type="submission" date="2024-01" db="EMBL/GenBank/DDBJ databases">
        <title>Description of Olsenella sp. nov., isolated from pig feces.</title>
        <authorList>
            <person name="Chang Y.-H."/>
        </authorList>
    </citation>
    <scope>NUCLEOTIDE SEQUENCE [LARGE SCALE GENOMIC DNA]</scope>
    <source>
        <strain evidence="13 14">YH-ols2223</strain>
    </source>
</reference>
<feature type="domain" description="DUS-like FMN-binding" evidence="12">
    <location>
        <begin position="62"/>
        <end position="360"/>
    </location>
</feature>
<evidence type="ECO:0000256" key="10">
    <source>
        <dbReference type="ARBA" id="ARBA00048802"/>
    </source>
</evidence>
<organism evidence="13 14">
    <name type="scientific">Olsenella absiana</name>
    <dbReference type="NCBI Taxonomy" id="3115222"/>
    <lineage>
        <taxon>Bacteria</taxon>
        <taxon>Bacillati</taxon>
        <taxon>Actinomycetota</taxon>
        <taxon>Coriobacteriia</taxon>
        <taxon>Coriobacteriales</taxon>
        <taxon>Atopobiaceae</taxon>
        <taxon>Olsenella</taxon>
    </lineage>
</organism>